<accession>A0A336KC35</accession>
<evidence type="ECO:0000256" key="2">
    <source>
        <dbReference type="ARBA" id="ARBA00022475"/>
    </source>
</evidence>
<feature type="transmembrane region" description="Helical" evidence="8">
    <location>
        <begin position="294"/>
        <end position="315"/>
    </location>
</feature>
<feature type="transmembrane region" description="Helical" evidence="8">
    <location>
        <begin position="263"/>
        <end position="282"/>
    </location>
</feature>
<reference evidence="9" key="1">
    <citation type="submission" date="2018-04" db="EMBL/GenBank/DDBJ databases">
        <authorList>
            <person name="Go L.Y."/>
            <person name="Mitchell J.A."/>
        </authorList>
    </citation>
    <scope>NUCLEOTIDE SEQUENCE</scope>
    <source>
        <tissue evidence="9">Whole organism</tissue>
    </source>
</reference>
<dbReference type="OMA" id="QILLMMA"/>
<evidence type="ECO:0000313" key="10">
    <source>
        <dbReference type="EMBL" id="SSX19016.1"/>
    </source>
</evidence>
<keyword evidence="4 8" id="KW-1133">Transmembrane helix</keyword>
<dbReference type="InterPro" id="IPR013604">
    <property type="entry name" value="7TM_chemorcpt"/>
</dbReference>
<comment type="function">
    <text evidence="8">Gustatory receptor which mediates acceptance or avoidance behavior, depending on its substrates.</text>
</comment>
<keyword evidence="6 8" id="KW-0675">Receptor</keyword>
<keyword evidence="2 8" id="KW-1003">Cell membrane</keyword>
<evidence type="ECO:0000256" key="8">
    <source>
        <dbReference type="RuleBase" id="RU363108"/>
    </source>
</evidence>
<organism evidence="9">
    <name type="scientific">Culicoides sonorensis</name>
    <name type="common">Biting midge</name>
    <dbReference type="NCBI Taxonomy" id="179676"/>
    <lineage>
        <taxon>Eukaryota</taxon>
        <taxon>Metazoa</taxon>
        <taxon>Ecdysozoa</taxon>
        <taxon>Arthropoda</taxon>
        <taxon>Hexapoda</taxon>
        <taxon>Insecta</taxon>
        <taxon>Pterygota</taxon>
        <taxon>Neoptera</taxon>
        <taxon>Endopterygota</taxon>
        <taxon>Diptera</taxon>
        <taxon>Nematocera</taxon>
        <taxon>Chironomoidea</taxon>
        <taxon>Ceratopogonidae</taxon>
        <taxon>Ceratopogoninae</taxon>
        <taxon>Culicoides</taxon>
        <taxon>Monoculicoides</taxon>
    </lineage>
</organism>
<feature type="transmembrane region" description="Helical" evidence="8">
    <location>
        <begin position="94"/>
        <end position="114"/>
    </location>
</feature>
<dbReference type="GO" id="GO:0007635">
    <property type="term" value="P:chemosensory behavior"/>
    <property type="evidence" value="ECO:0007669"/>
    <property type="project" value="TreeGrafter"/>
</dbReference>
<dbReference type="AlphaFoldDB" id="A0A336KC35"/>
<evidence type="ECO:0000256" key="1">
    <source>
        <dbReference type="ARBA" id="ARBA00004651"/>
    </source>
</evidence>
<gene>
    <name evidence="9" type="primary">CSON011701</name>
</gene>
<name>A0A336KC35_CULSO</name>
<feature type="transmembrane region" description="Helical" evidence="8">
    <location>
        <begin position="182"/>
        <end position="206"/>
    </location>
</feature>
<dbReference type="PANTHER" id="PTHR21143">
    <property type="entry name" value="INVERTEBRATE GUSTATORY RECEPTOR"/>
    <property type="match status" value="1"/>
</dbReference>
<dbReference type="GO" id="GO:0030424">
    <property type="term" value="C:axon"/>
    <property type="evidence" value="ECO:0007669"/>
    <property type="project" value="TreeGrafter"/>
</dbReference>
<feature type="transmembrane region" description="Helical" evidence="8">
    <location>
        <begin position="54"/>
        <end position="74"/>
    </location>
</feature>
<reference evidence="10" key="2">
    <citation type="submission" date="2018-07" db="EMBL/GenBank/DDBJ databases">
        <authorList>
            <person name="Quirk P.G."/>
            <person name="Krulwich T.A."/>
        </authorList>
    </citation>
    <scope>NUCLEOTIDE SEQUENCE</scope>
</reference>
<dbReference type="GO" id="GO:0030425">
    <property type="term" value="C:dendrite"/>
    <property type="evidence" value="ECO:0007669"/>
    <property type="project" value="TreeGrafter"/>
</dbReference>
<dbReference type="Pfam" id="PF08395">
    <property type="entry name" value="7tm_7"/>
    <property type="match status" value="1"/>
</dbReference>
<evidence type="ECO:0000256" key="6">
    <source>
        <dbReference type="ARBA" id="ARBA00023170"/>
    </source>
</evidence>
<keyword evidence="3 8" id="KW-0812">Transmembrane</keyword>
<dbReference type="GO" id="GO:0007165">
    <property type="term" value="P:signal transduction"/>
    <property type="evidence" value="ECO:0007669"/>
    <property type="project" value="UniProtKB-KW"/>
</dbReference>
<comment type="subcellular location">
    <subcellularLocation>
        <location evidence="1 8">Cell membrane</location>
        <topology evidence="1 8">Multi-pass membrane protein</topology>
    </subcellularLocation>
</comment>
<dbReference type="EMBL" id="UFQS01000051">
    <property type="protein sequence ID" value="SSW98630.1"/>
    <property type="molecule type" value="Genomic_DNA"/>
</dbReference>
<dbReference type="PANTHER" id="PTHR21143:SF104">
    <property type="entry name" value="GUSTATORY RECEPTOR 8A-RELATED"/>
    <property type="match status" value="1"/>
</dbReference>
<dbReference type="VEuPathDB" id="VectorBase:CSON011701"/>
<proteinExistence type="inferred from homology"/>
<keyword evidence="5 8" id="KW-0472">Membrane</keyword>
<comment type="similarity">
    <text evidence="8">Belongs to the insect chemoreceptor superfamily. Gustatory receptor (GR) family.</text>
</comment>
<keyword evidence="7 8" id="KW-0807">Transducer</keyword>
<evidence type="ECO:0000256" key="4">
    <source>
        <dbReference type="ARBA" id="ARBA00022989"/>
    </source>
</evidence>
<dbReference type="GO" id="GO:0043025">
    <property type="term" value="C:neuronal cell body"/>
    <property type="evidence" value="ECO:0007669"/>
    <property type="project" value="TreeGrafter"/>
</dbReference>
<feature type="transmembrane region" description="Helical" evidence="8">
    <location>
        <begin position="370"/>
        <end position="388"/>
    </location>
</feature>
<evidence type="ECO:0000256" key="3">
    <source>
        <dbReference type="ARBA" id="ARBA00022692"/>
    </source>
</evidence>
<dbReference type="GO" id="GO:0008049">
    <property type="term" value="P:male courtship behavior"/>
    <property type="evidence" value="ECO:0007669"/>
    <property type="project" value="TreeGrafter"/>
</dbReference>
<evidence type="ECO:0000313" key="9">
    <source>
        <dbReference type="EMBL" id="SSW98630.1"/>
    </source>
</evidence>
<dbReference type="EMBL" id="UFQT01000051">
    <property type="protein sequence ID" value="SSX19016.1"/>
    <property type="molecule type" value="Genomic_DNA"/>
</dbReference>
<dbReference type="GO" id="GO:0050909">
    <property type="term" value="P:sensory perception of taste"/>
    <property type="evidence" value="ECO:0007669"/>
    <property type="project" value="InterPro"/>
</dbReference>
<sequence length="390" mass="44264">MSKMYYGNKKAQATFWHPISHVGTWRPLFYMIKLFGYAPVTETKNGFITSSSDLILPIIAFIFYIALLVLAYITTFSNYFIGPLTDSKILDIGLNISVVLCDITAAVIVVSNYINRLKISEIIAAIESIDTQLIKLGWEANYRRDLMINIMHIGISMIGQLILYGITYFLREKYQIGSLTYPLIALYGAVTLAYTIYMTNFIFVMLTIQKRYKAINQTMKRYFVKKPFALTPGLGHVCTKLAKLHDYLGDNVDAVNETLAFQINAPVANAFIFTVFCIFQLFHLMKGSSNVGMALMAFIWNIYYTAFVIGVFYIASKLTNTGKKTATIVHRAINLSPNSENVDKLRVFSQQLLHRPPIVTSGFFDYNWELFFGLLGSGTMYLIILIQFDT</sequence>
<evidence type="ECO:0000256" key="5">
    <source>
        <dbReference type="ARBA" id="ARBA00023136"/>
    </source>
</evidence>
<dbReference type="GO" id="GO:0005886">
    <property type="term" value="C:plasma membrane"/>
    <property type="evidence" value="ECO:0007669"/>
    <property type="project" value="UniProtKB-SubCell"/>
</dbReference>
<evidence type="ECO:0000256" key="7">
    <source>
        <dbReference type="ARBA" id="ARBA00023224"/>
    </source>
</evidence>
<protein>
    <recommendedName>
        <fullName evidence="8">Gustatory receptor</fullName>
    </recommendedName>
</protein>
<feature type="transmembrane region" description="Helical" evidence="8">
    <location>
        <begin position="150"/>
        <end position="170"/>
    </location>
</feature>